<dbReference type="InterPro" id="IPR036563">
    <property type="entry name" value="MoaE_sf"/>
</dbReference>
<name>A0A6J6BZA9_9ZZZZ</name>
<dbReference type="Pfam" id="PF02391">
    <property type="entry name" value="MoaE"/>
    <property type="match status" value="1"/>
</dbReference>
<evidence type="ECO:0000313" key="1">
    <source>
        <dbReference type="EMBL" id="CAB4544174.1"/>
    </source>
</evidence>
<dbReference type="CDD" id="cd00756">
    <property type="entry name" value="MoaE"/>
    <property type="match status" value="1"/>
</dbReference>
<organism evidence="1">
    <name type="scientific">freshwater metagenome</name>
    <dbReference type="NCBI Taxonomy" id="449393"/>
    <lineage>
        <taxon>unclassified sequences</taxon>
        <taxon>metagenomes</taxon>
        <taxon>ecological metagenomes</taxon>
    </lineage>
</organism>
<dbReference type="EMBL" id="CAEZSL010000079">
    <property type="protein sequence ID" value="CAB4544174.1"/>
    <property type="molecule type" value="Genomic_DNA"/>
</dbReference>
<sequence>MLVHQNADEWFAITAEPLSIGDAYAWAVRSDCGAVVVFSGTVRDHAVEGNDIRTGVQFLDYEAYEEEVIPRFKAIAAEARQRWSTLGRVALLHRVGRIDLNESSVVAVVSAPHRPEAFAAARFMIDALKSTAPIWKHETWDGGSDWGTRASSLTDVAVVPTVEGSGI</sequence>
<dbReference type="PANTHER" id="PTHR23404">
    <property type="entry name" value="MOLYBDOPTERIN SYNTHASE RELATED"/>
    <property type="match status" value="1"/>
</dbReference>
<dbReference type="InterPro" id="IPR003448">
    <property type="entry name" value="Mopterin_biosynth_MoaE"/>
</dbReference>
<protein>
    <submittedName>
        <fullName evidence="1">Unannotated protein</fullName>
    </submittedName>
</protein>
<proteinExistence type="predicted"/>
<reference evidence="1" key="1">
    <citation type="submission" date="2020-05" db="EMBL/GenBank/DDBJ databases">
        <authorList>
            <person name="Chiriac C."/>
            <person name="Salcher M."/>
            <person name="Ghai R."/>
            <person name="Kavagutti S V."/>
        </authorList>
    </citation>
    <scope>NUCLEOTIDE SEQUENCE</scope>
</reference>
<dbReference type="Gene3D" id="3.90.1170.40">
    <property type="entry name" value="Molybdopterin biosynthesis MoaE subunit"/>
    <property type="match status" value="1"/>
</dbReference>
<dbReference type="GO" id="GO:0006777">
    <property type="term" value="P:Mo-molybdopterin cofactor biosynthetic process"/>
    <property type="evidence" value="ECO:0007669"/>
    <property type="project" value="InterPro"/>
</dbReference>
<dbReference type="AlphaFoldDB" id="A0A6J6BZA9"/>
<gene>
    <name evidence="1" type="ORF">UFOPK1421_00838</name>
</gene>
<accession>A0A6J6BZA9</accession>
<dbReference type="SUPFAM" id="SSF54690">
    <property type="entry name" value="Molybdopterin synthase subunit MoaE"/>
    <property type="match status" value="1"/>
</dbReference>